<dbReference type="Proteomes" id="UP001201980">
    <property type="component" value="Unassembled WGS sequence"/>
</dbReference>
<keyword evidence="2" id="KW-1133">Transmembrane helix</keyword>
<evidence type="ECO:0000256" key="1">
    <source>
        <dbReference type="SAM" id="MobiDB-lite"/>
    </source>
</evidence>
<gene>
    <name evidence="3" type="ORF">MKZ38_005164</name>
</gene>
<feature type="transmembrane region" description="Helical" evidence="2">
    <location>
        <begin position="69"/>
        <end position="92"/>
    </location>
</feature>
<accession>A0AAD5WWP2</accession>
<organism evidence="3 4">
    <name type="scientific">Zalerion maritima</name>
    <dbReference type="NCBI Taxonomy" id="339359"/>
    <lineage>
        <taxon>Eukaryota</taxon>
        <taxon>Fungi</taxon>
        <taxon>Dikarya</taxon>
        <taxon>Ascomycota</taxon>
        <taxon>Pezizomycotina</taxon>
        <taxon>Sordariomycetes</taxon>
        <taxon>Lulworthiomycetidae</taxon>
        <taxon>Lulworthiales</taxon>
        <taxon>Lulworthiaceae</taxon>
        <taxon>Zalerion</taxon>
    </lineage>
</organism>
<evidence type="ECO:0000313" key="4">
    <source>
        <dbReference type="Proteomes" id="UP001201980"/>
    </source>
</evidence>
<keyword evidence="2" id="KW-0812">Transmembrane</keyword>
<protein>
    <submittedName>
        <fullName evidence="3">MFS general substrate transporter</fullName>
    </submittedName>
</protein>
<evidence type="ECO:0000313" key="3">
    <source>
        <dbReference type="EMBL" id="KAJ2905520.1"/>
    </source>
</evidence>
<dbReference type="EMBL" id="JAKWBI020000030">
    <property type="protein sequence ID" value="KAJ2905520.1"/>
    <property type="molecule type" value="Genomic_DNA"/>
</dbReference>
<feature type="region of interest" description="Disordered" evidence="1">
    <location>
        <begin position="167"/>
        <end position="186"/>
    </location>
</feature>
<sequence length="534" mass="59286">MGRFCFPRIWGAFQPFNGLVSSNLHRRAGEAQRAASTVVKPFLGGIQTNPVGLYPTLLPADSVWSAFPYLLPNLAVVFLLFLTFILALIFVGETNPNLACRRELERSIASRVPRYGTFIFYTEQAQSYNSKTLVVEQSDARCQMPDARDEMNQGLNGRDSAALLEPNASEGLNHGNGTPQTSPGRSGAGPFTWQVILQILSVSILSHSTRCPWMQSCRYFQPRLHKALKTHTQALKAGFPSMLMNSTASEGGLGHNSVKIGYILFSQAIVASVSQATLVPISIDKDNKFNAAEGVSGFCKRRRGFVWLRFTAYGKKVRKLYSHGNSADVITVSWSPTRKYVASCDDGGRVIAKRLETKLEGAEVEWTVFPPHIWRRARESAMPVKWISHSLQRELQIRVQHDIATVHKWWSSTWKKLVLEETGSSSASVQSRAPQLYVNRAIISEDRPYIVTEAVPARAFSSRSAAREVVFSNYDYWVCTYPFGLPSETPKKHFFLPRDSIGPSSLPVLTLTPGGSLLFPENGEVAIVGNGLRL</sequence>
<comment type="caution">
    <text evidence="3">The sequence shown here is derived from an EMBL/GenBank/DDBJ whole genome shotgun (WGS) entry which is preliminary data.</text>
</comment>
<proteinExistence type="predicted"/>
<keyword evidence="4" id="KW-1185">Reference proteome</keyword>
<keyword evidence="2" id="KW-0472">Membrane</keyword>
<dbReference type="AlphaFoldDB" id="A0AAD5WWP2"/>
<feature type="compositionally biased region" description="Polar residues" evidence="1">
    <location>
        <begin position="175"/>
        <end position="184"/>
    </location>
</feature>
<evidence type="ECO:0000256" key="2">
    <source>
        <dbReference type="SAM" id="Phobius"/>
    </source>
</evidence>
<name>A0AAD5WWP2_9PEZI</name>
<reference evidence="3" key="1">
    <citation type="submission" date="2022-07" db="EMBL/GenBank/DDBJ databases">
        <title>Draft genome sequence of Zalerion maritima ATCC 34329, a (micro)plastics degrading marine fungus.</title>
        <authorList>
            <person name="Paco A."/>
            <person name="Goncalves M.F.M."/>
            <person name="Rocha-Santos T.A.P."/>
            <person name="Alves A."/>
        </authorList>
    </citation>
    <scope>NUCLEOTIDE SEQUENCE</scope>
    <source>
        <strain evidence="3">ATCC 34329</strain>
    </source>
</reference>